<dbReference type="Pfam" id="PF13616">
    <property type="entry name" value="Rotamase_3"/>
    <property type="match status" value="1"/>
</dbReference>
<keyword evidence="4" id="KW-0812">Transmembrane</keyword>
<dbReference type="RefSeq" id="WP_377100539.1">
    <property type="nucleotide sequence ID" value="NZ_JBHTHU010000006.1"/>
</dbReference>
<keyword evidence="11" id="KW-0413">Isomerase</keyword>
<comment type="caution">
    <text evidence="13">The sequence shown here is derived from an EMBL/GenBank/DDBJ whole genome shotgun (WGS) entry which is preliminary data.</text>
</comment>
<proteinExistence type="inferred from homology"/>
<dbReference type="PANTHER" id="PTHR47529">
    <property type="entry name" value="PEPTIDYL-PROLYL CIS-TRANS ISOMERASE D"/>
    <property type="match status" value="1"/>
</dbReference>
<protein>
    <recommendedName>
        <fullName evidence="9">Periplasmic chaperone PpiD</fullName>
    </recommendedName>
    <alternativeName>
        <fullName evidence="10">Periplasmic folding chaperone</fullName>
    </alternativeName>
</protein>
<keyword evidence="14" id="KW-1185">Reference proteome</keyword>
<evidence type="ECO:0000256" key="10">
    <source>
        <dbReference type="ARBA" id="ARBA00042775"/>
    </source>
</evidence>
<evidence type="ECO:0000256" key="8">
    <source>
        <dbReference type="ARBA" id="ARBA00038408"/>
    </source>
</evidence>
<keyword evidence="11" id="KW-0697">Rotamase</keyword>
<evidence type="ECO:0000313" key="14">
    <source>
        <dbReference type="Proteomes" id="UP001596958"/>
    </source>
</evidence>
<evidence type="ECO:0000259" key="12">
    <source>
        <dbReference type="PROSITE" id="PS50198"/>
    </source>
</evidence>
<evidence type="ECO:0000256" key="3">
    <source>
        <dbReference type="ARBA" id="ARBA00022519"/>
    </source>
</evidence>
<keyword evidence="7" id="KW-0143">Chaperone</keyword>
<organism evidence="13 14">
    <name type="scientific">Mucilaginibacter calamicampi</name>
    <dbReference type="NCBI Taxonomy" id="1302352"/>
    <lineage>
        <taxon>Bacteria</taxon>
        <taxon>Pseudomonadati</taxon>
        <taxon>Bacteroidota</taxon>
        <taxon>Sphingobacteriia</taxon>
        <taxon>Sphingobacteriales</taxon>
        <taxon>Sphingobacteriaceae</taxon>
        <taxon>Mucilaginibacter</taxon>
    </lineage>
</organism>
<reference evidence="14" key="1">
    <citation type="journal article" date="2019" name="Int. J. Syst. Evol. Microbiol.">
        <title>The Global Catalogue of Microorganisms (GCM) 10K type strain sequencing project: providing services to taxonomists for standard genome sequencing and annotation.</title>
        <authorList>
            <consortium name="The Broad Institute Genomics Platform"/>
            <consortium name="The Broad Institute Genome Sequencing Center for Infectious Disease"/>
            <person name="Wu L."/>
            <person name="Ma J."/>
        </authorList>
    </citation>
    <scope>NUCLEOTIDE SEQUENCE [LARGE SCALE GENOMIC DNA]</scope>
    <source>
        <strain evidence="14">CCUG 63418</strain>
    </source>
</reference>
<dbReference type="InterPro" id="IPR000297">
    <property type="entry name" value="PPIase_PpiC"/>
</dbReference>
<comment type="subcellular location">
    <subcellularLocation>
        <location evidence="1">Cell inner membrane</location>
        <topology evidence="1">Single-pass type II membrane protein</topology>
        <orientation evidence="1">Periplasmic side</orientation>
    </subcellularLocation>
</comment>
<dbReference type="PANTHER" id="PTHR47529:SF1">
    <property type="entry name" value="PERIPLASMIC CHAPERONE PPID"/>
    <property type="match status" value="1"/>
</dbReference>
<keyword evidence="5" id="KW-1133">Transmembrane helix</keyword>
<dbReference type="SUPFAM" id="SSF54534">
    <property type="entry name" value="FKBP-like"/>
    <property type="match status" value="1"/>
</dbReference>
<dbReference type="SUPFAM" id="SSF109998">
    <property type="entry name" value="Triger factor/SurA peptide-binding domain-like"/>
    <property type="match status" value="1"/>
</dbReference>
<evidence type="ECO:0000256" key="2">
    <source>
        <dbReference type="ARBA" id="ARBA00022475"/>
    </source>
</evidence>
<dbReference type="Proteomes" id="UP001596958">
    <property type="component" value="Unassembled WGS sequence"/>
</dbReference>
<dbReference type="InterPro" id="IPR027304">
    <property type="entry name" value="Trigger_fact/SurA_dom_sf"/>
</dbReference>
<evidence type="ECO:0000256" key="9">
    <source>
        <dbReference type="ARBA" id="ARBA00040743"/>
    </source>
</evidence>
<evidence type="ECO:0000256" key="5">
    <source>
        <dbReference type="ARBA" id="ARBA00022989"/>
    </source>
</evidence>
<comment type="similarity">
    <text evidence="8">Belongs to the PpiD chaperone family.</text>
</comment>
<dbReference type="Gene3D" id="3.10.50.40">
    <property type="match status" value="1"/>
</dbReference>
<keyword evidence="2" id="KW-1003">Cell membrane</keyword>
<feature type="domain" description="PpiC" evidence="12">
    <location>
        <begin position="347"/>
        <end position="439"/>
    </location>
</feature>
<dbReference type="Pfam" id="PF13623">
    <property type="entry name" value="SurA_N_2"/>
    <property type="match status" value="1"/>
</dbReference>
<dbReference type="PROSITE" id="PS50198">
    <property type="entry name" value="PPIC_PPIASE_2"/>
    <property type="match status" value="1"/>
</dbReference>
<evidence type="ECO:0000256" key="11">
    <source>
        <dbReference type="PROSITE-ProRule" id="PRU00278"/>
    </source>
</evidence>
<dbReference type="EMBL" id="JBHTHU010000006">
    <property type="protein sequence ID" value="MFD0750881.1"/>
    <property type="molecule type" value="Genomic_DNA"/>
</dbReference>
<dbReference type="InterPro" id="IPR046357">
    <property type="entry name" value="PPIase_dom_sf"/>
</dbReference>
<evidence type="ECO:0000313" key="13">
    <source>
        <dbReference type="EMBL" id="MFD0750881.1"/>
    </source>
</evidence>
<evidence type="ECO:0000256" key="7">
    <source>
        <dbReference type="ARBA" id="ARBA00023186"/>
    </source>
</evidence>
<evidence type="ECO:0000256" key="4">
    <source>
        <dbReference type="ARBA" id="ARBA00022692"/>
    </source>
</evidence>
<name>A0ABW2YWN2_9SPHI</name>
<gene>
    <name evidence="13" type="ORF">ACFQZS_12065</name>
</gene>
<dbReference type="InterPro" id="IPR052029">
    <property type="entry name" value="PpiD_chaperone"/>
</dbReference>
<sequence length="697" mass="75914">MGIMGYLRERMGKIVAVVIGLSLVAFIVTEVVQSGSSFFKGDNNTIGEIYGEKIPYVEFTETVEQNGNQFKQQSGQNSLSPQITAYVQENTWNQMLSKAMIEHESERVGLQVTGEESQDMITGSNPSPEIVRAFTNPQTGQFDRASVVSTINRLKVIPSTDPQKKQWDNFVKELIQNKLAEKYMTALSNGLYVNSLEAKDDYEAKNKLANFKYAVLNYQTIPDNKVTITDADYQSYYDEHKNEFKNQQETRSIEYVSFNGAPSKTDSAAVKTQVEKLKTEFAASTNDSLFVQINSENKQLFTYKKKGELGNGLDSVMFTAAPGFVYGPYLQNGYYALAKLMESRVSPDSVTAKRIVLNPADGMKKADSLKTLIQGGKSFADMAKTYSLDQQTGAKGGDMGTFARGVNDPDFDNAVFSGKPGDYKIVNSAYGVQLIYIVAQKGSSRVVKVAVVDKPLTASSETQSAAYTKAQNFLISTNDGDFAAEAKKAGFEVKTADDVTGVAASLPGLESARELVRWAFNAEKGDVYDQVYTSGDQYIVAKLTAVKPQGTLALDLVKKQIEPMVRTEVKAKTLTDKFNSALSGAATIEQAAQKAGATVTPVQNIVLANPVVPGSGAEYKLIGTIFGSQINKLSKPVSGQQGVYIFTVNSFVNPAALANTVTQKQQLAQSLAQRAQGQALEALKNKGNVKDYRAKLL</sequence>
<accession>A0ABW2YWN2</accession>
<evidence type="ECO:0000256" key="6">
    <source>
        <dbReference type="ARBA" id="ARBA00023136"/>
    </source>
</evidence>
<keyword evidence="6" id="KW-0472">Membrane</keyword>
<keyword evidence="3" id="KW-0997">Cell inner membrane</keyword>
<evidence type="ECO:0000256" key="1">
    <source>
        <dbReference type="ARBA" id="ARBA00004382"/>
    </source>
</evidence>